<evidence type="ECO:0000256" key="1">
    <source>
        <dbReference type="ARBA" id="ARBA00023054"/>
    </source>
</evidence>
<keyword evidence="7" id="KW-1185">Reference proteome</keyword>
<dbReference type="EMBL" id="JABDTM020027754">
    <property type="protein sequence ID" value="KAH0810034.1"/>
    <property type="molecule type" value="Genomic_DNA"/>
</dbReference>
<dbReference type="InterPro" id="IPR011993">
    <property type="entry name" value="PH-like_dom_sf"/>
</dbReference>
<feature type="compositionally biased region" description="Basic and acidic residues" evidence="3">
    <location>
        <begin position="175"/>
        <end position="184"/>
    </location>
</feature>
<evidence type="ECO:0000256" key="3">
    <source>
        <dbReference type="SAM" id="MobiDB-lite"/>
    </source>
</evidence>
<feature type="region of interest" description="Disordered" evidence="3">
    <location>
        <begin position="1500"/>
        <end position="1524"/>
    </location>
</feature>
<reference evidence="6" key="1">
    <citation type="journal article" date="2020" name="J Insects Food Feed">
        <title>The yellow mealworm (Tenebrio molitor) genome: a resource for the emerging insects as food and feed industry.</title>
        <authorList>
            <person name="Eriksson T."/>
            <person name="Andere A."/>
            <person name="Kelstrup H."/>
            <person name="Emery V."/>
            <person name="Picard C."/>
        </authorList>
    </citation>
    <scope>NUCLEOTIDE SEQUENCE</scope>
    <source>
        <strain evidence="6">Stoneville</strain>
        <tissue evidence="6">Whole head</tissue>
    </source>
</reference>
<feature type="region of interest" description="Disordered" evidence="3">
    <location>
        <begin position="175"/>
        <end position="206"/>
    </location>
</feature>
<feature type="compositionally biased region" description="Basic and acidic residues" evidence="3">
    <location>
        <begin position="810"/>
        <end position="823"/>
    </location>
</feature>
<evidence type="ECO:0000256" key="4">
    <source>
        <dbReference type="SAM" id="Phobius"/>
    </source>
</evidence>
<feature type="domain" description="PH" evidence="5">
    <location>
        <begin position="1578"/>
        <end position="1702"/>
    </location>
</feature>
<feature type="region of interest" description="Disordered" evidence="3">
    <location>
        <begin position="807"/>
        <end position="864"/>
    </location>
</feature>
<evidence type="ECO:0000313" key="6">
    <source>
        <dbReference type="EMBL" id="KAH0810034.1"/>
    </source>
</evidence>
<feature type="compositionally biased region" description="Acidic residues" evidence="3">
    <location>
        <begin position="1059"/>
        <end position="1072"/>
    </location>
</feature>
<dbReference type="Pfam" id="PF08174">
    <property type="entry name" value="Anillin"/>
    <property type="match status" value="1"/>
</dbReference>
<dbReference type="GO" id="GO:0005826">
    <property type="term" value="C:actomyosin contractile ring"/>
    <property type="evidence" value="ECO:0007669"/>
    <property type="project" value="TreeGrafter"/>
</dbReference>
<proteinExistence type="predicted"/>
<dbReference type="PROSITE" id="PS50003">
    <property type="entry name" value="PH_DOMAIN"/>
    <property type="match status" value="1"/>
</dbReference>
<dbReference type="SUPFAM" id="SSF50729">
    <property type="entry name" value="PH domain-like"/>
    <property type="match status" value="1"/>
</dbReference>
<feature type="compositionally biased region" description="Polar residues" evidence="3">
    <location>
        <begin position="185"/>
        <end position="195"/>
    </location>
</feature>
<evidence type="ECO:0000259" key="5">
    <source>
        <dbReference type="PROSITE" id="PS50003"/>
    </source>
</evidence>
<feature type="transmembrane region" description="Helical" evidence="4">
    <location>
        <begin position="7"/>
        <end position="27"/>
    </location>
</feature>
<keyword evidence="4" id="KW-0472">Membrane</keyword>
<dbReference type="InterPro" id="IPR012966">
    <property type="entry name" value="AHD"/>
</dbReference>
<dbReference type="FunFam" id="2.30.29.30:FF:000111">
    <property type="entry name" value="anillin isoform X1"/>
    <property type="match status" value="1"/>
</dbReference>
<name>A0A8J6H8H5_TENMO</name>
<organism evidence="6 7">
    <name type="scientific">Tenebrio molitor</name>
    <name type="common">Yellow mealworm beetle</name>
    <dbReference type="NCBI Taxonomy" id="7067"/>
    <lineage>
        <taxon>Eukaryota</taxon>
        <taxon>Metazoa</taxon>
        <taxon>Ecdysozoa</taxon>
        <taxon>Arthropoda</taxon>
        <taxon>Hexapoda</taxon>
        <taxon>Insecta</taxon>
        <taxon>Pterygota</taxon>
        <taxon>Neoptera</taxon>
        <taxon>Endopterygota</taxon>
        <taxon>Coleoptera</taxon>
        <taxon>Polyphaga</taxon>
        <taxon>Cucujiformia</taxon>
        <taxon>Tenebrionidae</taxon>
        <taxon>Tenebrio</taxon>
    </lineage>
</organism>
<evidence type="ECO:0000256" key="2">
    <source>
        <dbReference type="SAM" id="Coils"/>
    </source>
</evidence>
<dbReference type="GO" id="GO:0000281">
    <property type="term" value="P:mitotic cytokinesis"/>
    <property type="evidence" value="ECO:0007669"/>
    <property type="project" value="TreeGrafter"/>
</dbReference>
<dbReference type="GO" id="GO:0000915">
    <property type="term" value="P:actomyosin contractile ring assembly"/>
    <property type="evidence" value="ECO:0007669"/>
    <property type="project" value="TreeGrafter"/>
</dbReference>
<feature type="region of interest" description="Disordered" evidence="3">
    <location>
        <begin position="1059"/>
        <end position="1103"/>
    </location>
</feature>
<keyword evidence="1 2" id="KW-0175">Coiled coil</keyword>
<comment type="caution">
    <text evidence="6">The sequence shown here is derived from an EMBL/GenBank/DDBJ whole genome shotgun (WGS) entry which is preliminary data.</text>
</comment>
<feature type="region of interest" description="Disordered" evidence="3">
    <location>
        <begin position="1209"/>
        <end position="1230"/>
    </location>
</feature>
<feature type="compositionally biased region" description="Polar residues" evidence="3">
    <location>
        <begin position="1141"/>
        <end position="1165"/>
    </location>
</feature>
<dbReference type="Gene3D" id="2.30.29.30">
    <property type="entry name" value="Pleckstrin-homology domain (PH domain)/Phosphotyrosine-binding domain (PTB)"/>
    <property type="match status" value="1"/>
</dbReference>
<gene>
    <name evidence="6" type="ORF">GEV33_012758</name>
</gene>
<feature type="compositionally biased region" description="Low complexity" evidence="3">
    <location>
        <begin position="836"/>
        <end position="850"/>
    </location>
</feature>
<keyword evidence="4" id="KW-1133">Transmembrane helix</keyword>
<feature type="coiled-coil region" evidence="2">
    <location>
        <begin position="337"/>
        <end position="635"/>
    </location>
</feature>
<dbReference type="GO" id="GO:0031106">
    <property type="term" value="P:septin ring organization"/>
    <property type="evidence" value="ECO:0007669"/>
    <property type="project" value="TreeGrafter"/>
</dbReference>
<feature type="coiled-coil region" evidence="2">
    <location>
        <begin position="716"/>
        <end position="804"/>
    </location>
</feature>
<feature type="region of interest" description="Disordered" evidence="3">
    <location>
        <begin position="1129"/>
        <end position="1165"/>
    </location>
</feature>
<dbReference type="SMART" id="SM00233">
    <property type="entry name" value="PH"/>
    <property type="match status" value="1"/>
</dbReference>
<accession>A0A8J6H8H5</accession>
<dbReference type="CDD" id="cd01263">
    <property type="entry name" value="PH_anillin"/>
    <property type="match status" value="1"/>
</dbReference>
<dbReference type="Pfam" id="PF00169">
    <property type="entry name" value="PH"/>
    <property type="match status" value="1"/>
</dbReference>
<dbReference type="Proteomes" id="UP000719412">
    <property type="component" value="Unassembled WGS sequence"/>
</dbReference>
<reference evidence="6" key="2">
    <citation type="submission" date="2021-08" db="EMBL/GenBank/DDBJ databases">
        <authorList>
            <person name="Eriksson T."/>
        </authorList>
    </citation>
    <scope>NUCLEOTIDE SEQUENCE</scope>
    <source>
        <strain evidence="6">Stoneville</strain>
        <tissue evidence="6">Whole head</tissue>
    </source>
</reference>
<dbReference type="PANTHER" id="PTHR21538:SF23">
    <property type="entry name" value="ANILLIN"/>
    <property type="match status" value="1"/>
</dbReference>
<dbReference type="InterPro" id="IPR037840">
    <property type="entry name" value="PH_Anillin"/>
</dbReference>
<protein>
    <recommendedName>
        <fullName evidence="5">PH domain-containing protein</fullName>
    </recommendedName>
</protein>
<dbReference type="PANTHER" id="PTHR21538">
    <property type="entry name" value="ANILLIN/RHOTEKIN RTKN"/>
    <property type="match status" value="1"/>
</dbReference>
<keyword evidence="4" id="KW-0812">Transmembrane</keyword>
<dbReference type="InterPro" id="IPR051364">
    <property type="entry name" value="Cytokinesis/Rho-signaling"/>
</dbReference>
<dbReference type="InterPro" id="IPR001849">
    <property type="entry name" value="PH_domain"/>
</dbReference>
<evidence type="ECO:0000313" key="7">
    <source>
        <dbReference type="Proteomes" id="UP000719412"/>
    </source>
</evidence>
<sequence length="1709" mass="194554">MDIQIPFIFVSLFSLASVVLIFIYKFGIKEKSYEEALAEQRHQSHILLGIKPKSKEKKNKKITKKFKEKLGTEENEAVDEPEVPESAQKNADVQKKLHVEFKEAPEDVSSAKVIVNKKQTKKEKVRPILIHKEKSESECVKITSIDSVIGSANHFEELQPKDDFELFRSVGGEERLKDDVEKNTDTNLSSTGTEGDTQKQVHKKQQETVTVVSQKENNPPIITSSINGFIGNTGKEKKKKKSEFNTLQQLAGDTNSSNISILLNLVRKAELSRSEVQVLIDLLLNKQHEAPVVLDEWSEGKSDPVQKLKKQLAEKDKLILEEKQIVASTQTKLREIRSEHQNEKTALQQIIHKKQKEVTQLDQQIQQLQTQIQEEVMKNHKLREEYATIQMQRQQFEMRLSQVQESEGIINQLQNDIQELSSINDQLRMESLRLNEENIAEKERSQSCMLQMNNFKHEFEQKTERNRQLEETCLNLEHDLENMFKQENDLKSEVSHLNTIIQQQNDEIKLAEHCKKQYLDDLQKHKNESNKLISQLKADLRQAQEETLQLQVTQVNGTLQENKQHEVEILNLHNELSSVKTQLMQAQKKTEMDVKIANATIEGLRCEIVELNTKLEEEKSKLEKQTIKNNELRTKNWKVMEALNATESRMKSNVVSVQTKSNKDVEREFIQRLFPEIKDQEITNADIFAKEGENFIKKYVHNLQNQTVKGNDDTDIQQLKSQLQHYKNVIDNTEKMLNKLQKHIEQEEITWRMELAAKTAELESIKELHGHGLLEKLTRLEEELKKEQEDKQNIIAQLQKYKNGSQTERGLLEVHKEKTDRVVKRSWKPPAPQPPALKKSSPSKVLSKPKAPNPPPIENSLNDVKWDKQVLDSLESQGFTRTDSSSRLVYNYNAENARSEKENVIVEEKNRGTAKPTIKSPQKHILRTAAIADKAARFESTPNQVQKDPALLSVSERKALFEKNKGAALIPKAPFAMATPIKSNAVNAKKTTTIQQSPIHKEPVGSQAVGIASKVAELFEAKPTISQQQIQSNVYKQRQEEMDVLLNRFHKTAEVEIEETEYDDEATEETAMVDEKPAKKMSICPSSDEKRNSTNKRYSKADSPKVAAVLNDVKRIKVSPQKTGRLYPSLTDIESVTETENESRSATPSDNSSFENSIAESGDANTSFGRDILRVVCKDQTHHKQSLCESDLSDVLDDMDDYIDEALAYNGAQSEGPTPPKKGRKSPIESSQSFKYKHFQNDNTFKSPMKKTVVDVAENLPTHVIDGDNILPLTHTVSFYRKQTQTSTTPIKQICRQPLEEEASEVCSEDQELIKVKMAQLKNEVTKQEMIISQTSQALNLCNSTPEFMGSTEQVEAERVLLLSTHRRQAALHELQRLEVEKTLRPQRQTSERLPLQKGTLTLSKIVLPLKQKYVTALAAAGGKGHHVVCLVKYADQVLPTPLVSTIASNSKNPELELCIPGVVTLENIYNDSTVTFEVYCLQAQEEVLPHEIKYHIKKPSTKLTPKKSKQESRLIRPVQESPAGPHVVRSPTFALMGYVVFSMGAAKKKQWSLNNAPSMSPLEGIVEMCTCCDLTLSVEHRGFLTMFEDISGFGAWHRRWCLLKGDTLNYWKYPDNEKTMPPINSISLNDCVTKQVGPVSRDICARLHTFLLEIERSGHPQDKESLVTVCNGPKTTIRHLLSADTKEERIEWCNKFNAALSALQRMGW</sequence>